<accession>A0A6V7YAI8</accession>
<evidence type="ECO:0000313" key="1">
    <source>
        <dbReference type="EMBL" id="CAD2208699.1"/>
    </source>
</evidence>
<evidence type="ECO:0000313" key="2">
    <source>
        <dbReference type="Proteomes" id="UP000580250"/>
    </source>
</evidence>
<dbReference type="EMBL" id="CAJEWN010003831">
    <property type="protein sequence ID" value="CAD2208699.1"/>
    <property type="molecule type" value="Genomic_DNA"/>
</dbReference>
<dbReference type="Proteomes" id="UP000580250">
    <property type="component" value="Unassembled WGS sequence"/>
</dbReference>
<gene>
    <name evidence="1" type="ORF">MENT_LOCUS62768</name>
</gene>
<sequence>MFQCHHNLEFAYGQTDNLKYALKYPFKGSSFSYVRSEASGLINVDEPLHYARMIYRSPTEAYTRIMSYKYAFLSHIVKALTIHLPENQKLYFTRKNTSKLINAINSGNIPDSPLSAYWKLCDKDSAVKNILFENMPETYAFNKKDRFGRS</sequence>
<proteinExistence type="predicted"/>
<dbReference type="AlphaFoldDB" id="A0A6V7YAI8"/>
<name>A0A6V7YAI8_MELEN</name>
<comment type="caution">
    <text evidence="1">The sequence shown here is derived from an EMBL/GenBank/DDBJ whole genome shotgun (WGS) entry which is preliminary data.</text>
</comment>
<protein>
    <submittedName>
        <fullName evidence="1">Uncharacterized protein</fullName>
    </submittedName>
</protein>
<organism evidence="1 2">
    <name type="scientific">Meloidogyne enterolobii</name>
    <name type="common">Root-knot nematode worm</name>
    <name type="synonym">Meloidogyne mayaguensis</name>
    <dbReference type="NCBI Taxonomy" id="390850"/>
    <lineage>
        <taxon>Eukaryota</taxon>
        <taxon>Metazoa</taxon>
        <taxon>Ecdysozoa</taxon>
        <taxon>Nematoda</taxon>
        <taxon>Chromadorea</taxon>
        <taxon>Rhabditida</taxon>
        <taxon>Tylenchina</taxon>
        <taxon>Tylenchomorpha</taxon>
        <taxon>Tylenchoidea</taxon>
        <taxon>Meloidogynidae</taxon>
        <taxon>Meloidogyninae</taxon>
        <taxon>Meloidogyne</taxon>
    </lineage>
</organism>
<reference evidence="1 2" key="1">
    <citation type="submission" date="2020-08" db="EMBL/GenBank/DDBJ databases">
        <authorList>
            <person name="Koutsovoulos G."/>
            <person name="Danchin GJ E."/>
        </authorList>
    </citation>
    <scope>NUCLEOTIDE SEQUENCE [LARGE SCALE GENOMIC DNA]</scope>
</reference>